<reference evidence="1" key="1">
    <citation type="submission" date="2019-07" db="EMBL/GenBank/DDBJ databases">
        <authorList>
            <person name="Dittberner H."/>
        </authorList>
    </citation>
    <scope>NUCLEOTIDE SEQUENCE [LARGE SCALE GENOMIC DNA]</scope>
</reference>
<evidence type="ECO:0000313" key="1">
    <source>
        <dbReference type="EMBL" id="VVA96246.1"/>
    </source>
</evidence>
<dbReference type="AlphaFoldDB" id="A0A565B3J3"/>
<name>A0A565B3J3_9BRAS</name>
<comment type="caution">
    <text evidence="1">The sequence shown here is derived from an EMBL/GenBank/DDBJ whole genome shotgun (WGS) entry which is preliminary data.</text>
</comment>
<dbReference type="EMBL" id="CABITT030000003">
    <property type="protein sequence ID" value="VVA96246.1"/>
    <property type="molecule type" value="Genomic_DNA"/>
</dbReference>
<evidence type="ECO:0000313" key="2">
    <source>
        <dbReference type="Proteomes" id="UP000489600"/>
    </source>
</evidence>
<organism evidence="1 2">
    <name type="scientific">Arabis nemorensis</name>
    <dbReference type="NCBI Taxonomy" id="586526"/>
    <lineage>
        <taxon>Eukaryota</taxon>
        <taxon>Viridiplantae</taxon>
        <taxon>Streptophyta</taxon>
        <taxon>Embryophyta</taxon>
        <taxon>Tracheophyta</taxon>
        <taxon>Spermatophyta</taxon>
        <taxon>Magnoliopsida</taxon>
        <taxon>eudicotyledons</taxon>
        <taxon>Gunneridae</taxon>
        <taxon>Pentapetalae</taxon>
        <taxon>rosids</taxon>
        <taxon>malvids</taxon>
        <taxon>Brassicales</taxon>
        <taxon>Brassicaceae</taxon>
        <taxon>Arabideae</taxon>
        <taxon>Arabis</taxon>
    </lineage>
</organism>
<gene>
    <name evidence="1" type="ORF">ANE_LOCUS6691</name>
</gene>
<protein>
    <submittedName>
        <fullName evidence="1">Uncharacterized protein</fullName>
    </submittedName>
</protein>
<sequence>MLGALPNASYAYYGPQRKGSKPLLRRSRTRLNGGDFSEYWDLFPEQELVFFPLSVDGEFEAQLELMFI</sequence>
<accession>A0A565B3J3</accession>
<proteinExistence type="predicted"/>
<keyword evidence="2" id="KW-1185">Reference proteome</keyword>
<dbReference type="Proteomes" id="UP000489600">
    <property type="component" value="Unassembled WGS sequence"/>
</dbReference>